<name>C1MGL1_MICPC</name>
<gene>
    <name evidence="4" type="ORF">MICPUCDRAFT_37706</name>
</gene>
<dbReference type="Gene3D" id="3.10.50.40">
    <property type="match status" value="1"/>
</dbReference>
<protein>
    <recommendedName>
        <fullName evidence="1">peptidylprolyl isomerase</fullName>
        <ecNumber evidence="1">5.2.1.8</ecNumber>
    </recommendedName>
</protein>
<comment type="catalytic activity">
    <reaction evidence="1">
        <text>[protein]-peptidylproline (omega=180) = [protein]-peptidylproline (omega=0)</text>
        <dbReference type="Rhea" id="RHEA:16237"/>
        <dbReference type="Rhea" id="RHEA-COMP:10747"/>
        <dbReference type="Rhea" id="RHEA-COMP:10748"/>
        <dbReference type="ChEBI" id="CHEBI:83833"/>
        <dbReference type="ChEBI" id="CHEBI:83834"/>
        <dbReference type="EC" id="5.2.1.8"/>
    </reaction>
</comment>
<dbReference type="Proteomes" id="UP000001876">
    <property type="component" value="Unassembled WGS sequence"/>
</dbReference>
<dbReference type="InterPro" id="IPR046357">
    <property type="entry name" value="PPIase_dom_sf"/>
</dbReference>
<dbReference type="PANTHER" id="PTHR47598:SF1">
    <property type="entry name" value="PEPTIDYL-PROLYL CIS-TRANS ISOMERASE FKBP17-2, CHLOROPLASTIC"/>
    <property type="match status" value="1"/>
</dbReference>
<evidence type="ECO:0000256" key="1">
    <source>
        <dbReference type="PROSITE-ProRule" id="PRU00277"/>
    </source>
</evidence>
<dbReference type="eggNOG" id="KOG0549">
    <property type="taxonomic scope" value="Eukaryota"/>
</dbReference>
<feature type="compositionally biased region" description="Low complexity" evidence="2">
    <location>
        <begin position="16"/>
        <end position="26"/>
    </location>
</feature>
<keyword evidence="1" id="KW-0697">Rotamase</keyword>
<reference evidence="4 5" key="1">
    <citation type="journal article" date="2009" name="Science">
        <title>Green evolution and dynamic adaptations revealed by genomes of the marine picoeukaryotes Micromonas.</title>
        <authorList>
            <person name="Worden A.Z."/>
            <person name="Lee J.H."/>
            <person name="Mock T."/>
            <person name="Rouze P."/>
            <person name="Simmons M.P."/>
            <person name="Aerts A.L."/>
            <person name="Allen A.E."/>
            <person name="Cuvelier M.L."/>
            <person name="Derelle E."/>
            <person name="Everett M.V."/>
            <person name="Foulon E."/>
            <person name="Grimwood J."/>
            <person name="Gundlach H."/>
            <person name="Henrissat B."/>
            <person name="Napoli C."/>
            <person name="McDonald S.M."/>
            <person name="Parker M.S."/>
            <person name="Rombauts S."/>
            <person name="Salamov A."/>
            <person name="Von Dassow P."/>
            <person name="Badger J.H."/>
            <person name="Coutinho P.M."/>
            <person name="Demir E."/>
            <person name="Dubchak I."/>
            <person name="Gentemann C."/>
            <person name="Eikrem W."/>
            <person name="Gready J.E."/>
            <person name="John U."/>
            <person name="Lanier W."/>
            <person name="Lindquist E.A."/>
            <person name="Lucas S."/>
            <person name="Mayer K.F."/>
            <person name="Moreau H."/>
            <person name="Not F."/>
            <person name="Otillar R."/>
            <person name="Panaud O."/>
            <person name="Pangilinan J."/>
            <person name="Paulsen I."/>
            <person name="Piegu B."/>
            <person name="Poliakov A."/>
            <person name="Robbens S."/>
            <person name="Schmutz J."/>
            <person name="Toulza E."/>
            <person name="Wyss T."/>
            <person name="Zelensky A."/>
            <person name="Zhou K."/>
            <person name="Armbrust E.V."/>
            <person name="Bhattacharya D."/>
            <person name="Goodenough U.W."/>
            <person name="Van de Peer Y."/>
            <person name="Grigoriev I.V."/>
        </authorList>
    </citation>
    <scope>NUCLEOTIDE SEQUENCE [LARGE SCALE GENOMIC DNA]</scope>
    <source>
        <strain evidence="4 5">CCMP1545</strain>
    </source>
</reference>
<evidence type="ECO:0000313" key="4">
    <source>
        <dbReference type="EMBL" id="EEH60592.1"/>
    </source>
</evidence>
<evidence type="ECO:0000256" key="2">
    <source>
        <dbReference type="SAM" id="MobiDB-lite"/>
    </source>
</evidence>
<dbReference type="GO" id="GO:0009507">
    <property type="term" value="C:chloroplast"/>
    <property type="evidence" value="ECO:0007669"/>
    <property type="project" value="TreeGrafter"/>
</dbReference>
<dbReference type="Pfam" id="PF00254">
    <property type="entry name" value="FKBP_C"/>
    <property type="match status" value="1"/>
</dbReference>
<dbReference type="InterPro" id="IPR001179">
    <property type="entry name" value="PPIase_FKBP_dom"/>
</dbReference>
<evidence type="ECO:0000313" key="5">
    <source>
        <dbReference type="Proteomes" id="UP000001876"/>
    </source>
</evidence>
<dbReference type="PANTHER" id="PTHR47598">
    <property type="entry name" value="PEPTIDYL-PROLYL CIS-TRANS ISOMERASE FKBP17-2, CHLOROPLASTIC"/>
    <property type="match status" value="1"/>
</dbReference>
<feature type="region of interest" description="Disordered" evidence="2">
    <location>
        <begin position="118"/>
        <end position="149"/>
    </location>
</feature>
<dbReference type="AlphaFoldDB" id="C1MGL1"/>
<dbReference type="EMBL" id="GG663735">
    <property type="protein sequence ID" value="EEH60592.1"/>
    <property type="molecule type" value="Genomic_DNA"/>
</dbReference>
<sequence>MATTREALAIARFPASARPRVSAARSSSRRAARRPHRRASTRDDDDSTTTATDDAASDAAFAVASLDAPRRSLFVAATATALARAVAVAVAVAVAPLPARALDLLVAPPDIDEILAGERVPAASDDDTVARDESSGSASAPAPEPPAERDVITTASGVAYADLAVGRGEPVKLGAVVVAHVVGTLPNSNDLVFEDTYARGAPLVFEYGIRPPGVCEGLEEAIGTMRAGGRRLVAVPPEVGFGNKAMKAPGGRIPPGSALRYEVELLRCLGSGESVAGGEGEGEGEDGVGRVAAGERVCCSDANYPCDPLRALEAGGGG</sequence>
<dbReference type="SUPFAM" id="SSF54534">
    <property type="entry name" value="FKBP-like"/>
    <property type="match status" value="1"/>
</dbReference>
<organism evidence="5">
    <name type="scientific">Micromonas pusilla (strain CCMP1545)</name>
    <name type="common">Picoplanktonic green alga</name>
    <dbReference type="NCBI Taxonomy" id="564608"/>
    <lineage>
        <taxon>Eukaryota</taxon>
        <taxon>Viridiplantae</taxon>
        <taxon>Chlorophyta</taxon>
        <taxon>Mamiellophyceae</taxon>
        <taxon>Mamiellales</taxon>
        <taxon>Mamiellaceae</taxon>
        <taxon>Micromonas</taxon>
    </lineage>
</organism>
<dbReference type="PROSITE" id="PS50059">
    <property type="entry name" value="FKBP_PPIASE"/>
    <property type="match status" value="1"/>
</dbReference>
<dbReference type="EC" id="5.2.1.8" evidence="1"/>
<accession>C1MGL1</accession>
<dbReference type="KEGG" id="mpp:MICPUCDRAFT_37706"/>
<dbReference type="RefSeq" id="XP_003055340.1">
    <property type="nucleotide sequence ID" value="XM_003055294.1"/>
</dbReference>
<dbReference type="GO" id="GO:0003755">
    <property type="term" value="F:peptidyl-prolyl cis-trans isomerase activity"/>
    <property type="evidence" value="ECO:0007669"/>
    <property type="project" value="UniProtKB-KW"/>
</dbReference>
<keyword evidence="1" id="KW-0413">Isomerase</keyword>
<keyword evidence="5" id="KW-1185">Reference proteome</keyword>
<feature type="compositionally biased region" description="Basic residues" evidence="2">
    <location>
        <begin position="27"/>
        <end position="39"/>
    </location>
</feature>
<dbReference type="OrthoDB" id="1902587at2759"/>
<proteinExistence type="predicted"/>
<dbReference type="InterPro" id="IPR053111">
    <property type="entry name" value="Chloro_FKBP-type_PPIase"/>
</dbReference>
<dbReference type="STRING" id="564608.C1MGL1"/>
<evidence type="ECO:0000259" key="3">
    <source>
        <dbReference type="PROSITE" id="PS50059"/>
    </source>
</evidence>
<feature type="domain" description="PPIase FKBP-type" evidence="3">
    <location>
        <begin position="174"/>
        <end position="269"/>
    </location>
</feature>
<feature type="region of interest" description="Disordered" evidence="2">
    <location>
        <begin position="16"/>
        <end position="53"/>
    </location>
</feature>
<dbReference type="GeneID" id="9681051"/>